<dbReference type="InterPro" id="IPR001296">
    <property type="entry name" value="Glyco_trans_1"/>
</dbReference>
<feature type="domain" description="Glycosyltransferase subfamily 4-like N-terminal" evidence="3">
    <location>
        <begin position="15"/>
        <end position="187"/>
    </location>
</feature>
<comment type="caution">
    <text evidence="4">The sequence shown here is derived from an EMBL/GenBank/DDBJ whole genome shotgun (WGS) entry which is preliminary data.</text>
</comment>
<protein>
    <submittedName>
        <fullName evidence="4">Glycosyltransferase family 4 protein</fullName>
    </submittedName>
</protein>
<dbReference type="GO" id="GO:0016757">
    <property type="term" value="F:glycosyltransferase activity"/>
    <property type="evidence" value="ECO:0007669"/>
    <property type="project" value="InterPro"/>
</dbReference>
<dbReference type="EMBL" id="JAGQLF010000046">
    <property type="protein sequence ID" value="MCA9387088.1"/>
    <property type="molecule type" value="Genomic_DNA"/>
</dbReference>
<organism evidence="4 5">
    <name type="scientific">Candidatus Dojkabacteria bacterium</name>
    <dbReference type="NCBI Taxonomy" id="2099670"/>
    <lineage>
        <taxon>Bacteria</taxon>
        <taxon>Candidatus Dojkabacteria</taxon>
    </lineage>
</organism>
<sequence length="383" mass="44601">MKILYIIPRFHPFKGGAEKNIESLAIRAAKNGNDVIVFTTNVKFNGENLDWEKNYNGLKIIRHWSLNSWLYLGFYPKLLPDLLKSDADIIHVSGFGFIWVEFCLIFKRLFDKKVKIINTPHGPFMAFTKSGIRGLLKKIYTSVLKIVLPFIYDAVIAVVDKQKEWINKDYRIPKDRIFTIPNGIDESYIEPISPKYKENEKIIITYLNRMEWYKGIQTVLLAMDRLDKASLEKIEFWIMGRAGAYTKKILEIIEQKNLKEYTRIIYAPTDMQRDEAFLKSQINILPSKWEATGIALLEAMAKGNVIITTYQNQAWEMLINKNSGYAFEFGDDHKLSTILNDIINDDNKRNQIIQNNLKFVKNFTWEAIYPDYKNLITSLVNGN</sequence>
<evidence type="ECO:0000313" key="5">
    <source>
        <dbReference type="Proteomes" id="UP000714915"/>
    </source>
</evidence>
<gene>
    <name evidence="4" type="ORF">KC669_03580</name>
</gene>
<evidence type="ECO:0000313" key="4">
    <source>
        <dbReference type="EMBL" id="MCA9387088.1"/>
    </source>
</evidence>
<dbReference type="Pfam" id="PF00534">
    <property type="entry name" value="Glycos_transf_1"/>
    <property type="match status" value="1"/>
</dbReference>
<dbReference type="Proteomes" id="UP000714915">
    <property type="component" value="Unassembled WGS sequence"/>
</dbReference>
<dbReference type="Pfam" id="PF13439">
    <property type="entry name" value="Glyco_transf_4"/>
    <property type="match status" value="1"/>
</dbReference>
<evidence type="ECO:0000259" key="3">
    <source>
        <dbReference type="Pfam" id="PF13439"/>
    </source>
</evidence>
<feature type="domain" description="Glycosyl transferase family 1" evidence="2">
    <location>
        <begin position="195"/>
        <end position="357"/>
    </location>
</feature>
<dbReference type="CDD" id="cd03801">
    <property type="entry name" value="GT4_PimA-like"/>
    <property type="match status" value="1"/>
</dbReference>
<reference evidence="4" key="2">
    <citation type="journal article" date="2021" name="Microbiome">
        <title>Successional dynamics and alternative stable states in a saline activated sludge microbial community over 9 years.</title>
        <authorList>
            <person name="Wang Y."/>
            <person name="Ye J."/>
            <person name="Ju F."/>
            <person name="Liu L."/>
            <person name="Boyd J.A."/>
            <person name="Deng Y."/>
            <person name="Parks D.H."/>
            <person name="Jiang X."/>
            <person name="Yin X."/>
            <person name="Woodcroft B.J."/>
            <person name="Tyson G.W."/>
            <person name="Hugenholtz P."/>
            <person name="Polz M.F."/>
            <person name="Zhang T."/>
        </authorList>
    </citation>
    <scope>NUCLEOTIDE SEQUENCE</scope>
    <source>
        <strain evidence="4">HKST-UBA09</strain>
    </source>
</reference>
<dbReference type="PANTHER" id="PTHR46401:SF2">
    <property type="entry name" value="GLYCOSYLTRANSFERASE WBBK-RELATED"/>
    <property type="match status" value="1"/>
</dbReference>
<proteinExistence type="predicted"/>
<dbReference type="PANTHER" id="PTHR46401">
    <property type="entry name" value="GLYCOSYLTRANSFERASE WBBK-RELATED"/>
    <property type="match status" value="1"/>
</dbReference>
<reference evidence="4" key="1">
    <citation type="submission" date="2020-04" db="EMBL/GenBank/DDBJ databases">
        <authorList>
            <person name="Zhang T."/>
        </authorList>
    </citation>
    <scope>NUCLEOTIDE SEQUENCE</scope>
    <source>
        <strain evidence="4">HKST-UBA09</strain>
    </source>
</reference>
<dbReference type="SUPFAM" id="SSF53756">
    <property type="entry name" value="UDP-Glycosyltransferase/glycogen phosphorylase"/>
    <property type="match status" value="1"/>
</dbReference>
<dbReference type="Gene3D" id="3.40.50.2000">
    <property type="entry name" value="Glycogen Phosphorylase B"/>
    <property type="match status" value="2"/>
</dbReference>
<dbReference type="InterPro" id="IPR028098">
    <property type="entry name" value="Glyco_trans_4-like_N"/>
</dbReference>
<evidence type="ECO:0000259" key="2">
    <source>
        <dbReference type="Pfam" id="PF00534"/>
    </source>
</evidence>
<keyword evidence="1" id="KW-0808">Transferase</keyword>
<name>A0A955RM79_9BACT</name>
<dbReference type="GO" id="GO:0009103">
    <property type="term" value="P:lipopolysaccharide biosynthetic process"/>
    <property type="evidence" value="ECO:0007669"/>
    <property type="project" value="TreeGrafter"/>
</dbReference>
<evidence type="ECO:0000256" key="1">
    <source>
        <dbReference type="ARBA" id="ARBA00022679"/>
    </source>
</evidence>
<accession>A0A955RM79</accession>
<dbReference type="AlphaFoldDB" id="A0A955RM79"/>